<dbReference type="Proteomes" id="UP000293142">
    <property type="component" value="Unassembled WGS sequence"/>
</dbReference>
<dbReference type="AlphaFoldDB" id="A0A4Q9DKZ9"/>
<protein>
    <submittedName>
        <fullName evidence="4">DUF5011 domain-containing protein</fullName>
    </submittedName>
</protein>
<evidence type="ECO:0000256" key="2">
    <source>
        <dbReference type="SAM" id="SignalP"/>
    </source>
</evidence>
<keyword evidence="2" id="KW-0732">Signal</keyword>
<dbReference type="Pfam" id="PF08685">
    <property type="entry name" value="GON"/>
    <property type="match status" value="1"/>
</dbReference>
<gene>
    <name evidence="4" type="ORF">EYB31_23815</name>
</gene>
<keyword evidence="5" id="KW-1185">Reference proteome</keyword>
<dbReference type="GO" id="GO:0008270">
    <property type="term" value="F:zinc ion binding"/>
    <property type="evidence" value="ECO:0007669"/>
    <property type="project" value="InterPro"/>
</dbReference>
<comment type="caution">
    <text evidence="4">The sequence shown here is derived from an EMBL/GenBank/DDBJ whole genome shotgun (WGS) entry which is preliminary data.</text>
</comment>
<dbReference type="OrthoDB" id="2482413at2"/>
<evidence type="ECO:0000259" key="3">
    <source>
        <dbReference type="PROSITE" id="PS51046"/>
    </source>
</evidence>
<evidence type="ECO:0000313" key="4">
    <source>
        <dbReference type="EMBL" id="TBL75043.1"/>
    </source>
</evidence>
<keyword evidence="1" id="KW-0479">Metal-binding</keyword>
<feature type="chain" id="PRO_5020506457" evidence="2">
    <location>
        <begin position="27"/>
        <end position="715"/>
    </location>
</feature>
<dbReference type="InterPro" id="IPR012314">
    <property type="entry name" value="Pept_M12B_GON-ADAMTSs"/>
</dbReference>
<evidence type="ECO:0000256" key="1">
    <source>
        <dbReference type="ARBA" id="ARBA00022723"/>
    </source>
</evidence>
<dbReference type="Pfam" id="PF16403">
    <property type="entry name" value="Bact_surface_Ig-like"/>
    <property type="match status" value="1"/>
</dbReference>
<reference evidence="4 5" key="1">
    <citation type="submission" date="2019-02" db="EMBL/GenBank/DDBJ databases">
        <title>Paenibacillus sp. nov., isolated from surface-sterilized tissue of Thalictrum simplex L.</title>
        <authorList>
            <person name="Tuo L."/>
        </authorList>
    </citation>
    <scope>NUCLEOTIDE SEQUENCE [LARGE SCALE GENOMIC DNA]</scope>
    <source>
        <strain evidence="4 5">N2SHLJ1</strain>
    </source>
</reference>
<proteinExistence type="predicted"/>
<dbReference type="InterPro" id="IPR013783">
    <property type="entry name" value="Ig-like_fold"/>
</dbReference>
<sequence length="715" mass="74620">MCRYLIYLCISVFMLTGLMLYPHATAASLPNPSSCADVKVGSSSVTDGYYTLVSNGNVFEVYCSGMNTSSPKEYIDLLHTGSALNFSFYAAGGSSYSDDGSPGVRTTFTKLRFDPATFQVDTGDFTFSESTGNTYHGYKLTQYPYAHAGGCNSSNLMGYANIDLRGLPFAVEYEGLALEGYYPYGSIDYSSNNQIVNMTANGFCGFAIPLGADELTGGGLRLVPMNVPGAVSITGEVKSIQVSGAQPNALLTLYDSSTHAQYGAAITADGSGTGRFADAPGGRAFLVTQTVGGVESTRSNVAVTVPDQVQLTAGLCSIAVSNAEPGATVKLYKNTAEPQLVDTQNADNDGRVAFTGLIPGQSYIAAQTVSNVTGLFSAEAVVLADTTPPVITLNGLNPVRIMEGLVYTDAGASAADDQDGDITNRIVASPNGGAVNTSVPGIFAVAYNVKDTAANAAIEVVRAVYVTPIPVFASADVYKIVVSGARPGAELKLYNTVTSAVYTGITADANGIGVFPALSPGQTFIAVQKVNGVESDPSPPVTVLADPTSLQPVLLSAWTDDQGFNIILTYSRAISPSLDMNKFHVSINGAPVSVSNAVYHADNPQTVTLTLSSPVPYQAAAWLTADAGAVYGVEGSPGIAGGIYVENRTLPTVTQQIYEQLKQMSGSGNRISIQHIIGWLSGHSVPDLNGDSRVDRDDVATLLRLIEPLYSGATP</sequence>
<dbReference type="Pfam" id="PF13753">
    <property type="entry name" value="SWM_repeat"/>
    <property type="match status" value="1"/>
</dbReference>
<feature type="domain" description="GON" evidence="3">
    <location>
        <begin position="31"/>
        <end position="220"/>
    </location>
</feature>
<dbReference type="PROSITE" id="PS51046">
    <property type="entry name" value="GON"/>
    <property type="match status" value="1"/>
</dbReference>
<name>A0A4Q9DKZ9_9BACL</name>
<feature type="signal peptide" evidence="2">
    <location>
        <begin position="1"/>
        <end position="26"/>
    </location>
</feature>
<dbReference type="EMBL" id="SIRE01000018">
    <property type="protein sequence ID" value="TBL75043.1"/>
    <property type="molecule type" value="Genomic_DNA"/>
</dbReference>
<dbReference type="InterPro" id="IPR032179">
    <property type="entry name" value="Cry22Aa_Ig-like"/>
</dbReference>
<organism evidence="4 5">
    <name type="scientific">Paenibacillus thalictri</name>
    <dbReference type="NCBI Taxonomy" id="2527873"/>
    <lineage>
        <taxon>Bacteria</taxon>
        <taxon>Bacillati</taxon>
        <taxon>Bacillota</taxon>
        <taxon>Bacilli</taxon>
        <taxon>Bacillales</taxon>
        <taxon>Paenibacillaceae</taxon>
        <taxon>Paenibacillus</taxon>
    </lineage>
</organism>
<dbReference type="InterPro" id="IPR028059">
    <property type="entry name" value="SWM_rpt"/>
</dbReference>
<accession>A0A4Q9DKZ9</accession>
<dbReference type="Gene3D" id="2.60.40.10">
    <property type="entry name" value="Immunoglobulins"/>
    <property type="match status" value="1"/>
</dbReference>
<evidence type="ECO:0000313" key="5">
    <source>
        <dbReference type="Proteomes" id="UP000293142"/>
    </source>
</evidence>
<dbReference type="RefSeq" id="WP_131015940.1">
    <property type="nucleotide sequence ID" value="NZ_SIRE01000018.1"/>
</dbReference>
<dbReference type="GO" id="GO:0004222">
    <property type="term" value="F:metalloendopeptidase activity"/>
    <property type="evidence" value="ECO:0007669"/>
    <property type="project" value="InterPro"/>
</dbReference>